<keyword evidence="1" id="KW-0489">Methyltransferase</keyword>
<dbReference type="AlphaFoldDB" id="B0BZH4"/>
<reference evidence="1 2" key="1">
    <citation type="journal article" date="2008" name="Proc. Natl. Acad. Sci. U.S.A.">
        <title>Niche adaptation and genome expansion in the chlorophyll d-producing cyanobacterium Acaryochloris marina.</title>
        <authorList>
            <person name="Swingley W.D."/>
            <person name="Chen M."/>
            <person name="Cheung P.C."/>
            <person name="Conrad A.L."/>
            <person name="Dejesa L.C."/>
            <person name="Hao J."/>
            <person name="Honchak B.M."/>
            <person name="Karbach L.E."/>
            <person name="Kurdoglu A."/>
            <person name="Lahiri S."/>
            <person name="Mastrian S.D."/>
            <person name="Miyashita H."/>
            <person name="Page L."/>
            <person name="Ramakrishna P."/>
            <person name="Satoh S."/>
            <person name="Sattley W.M."/>
            <person name="Shimada Y."/>
            <person name="Taylor H.L."/>
            <person name="Tomo T."/>
            <person name="Tsuchiya T."/>
            <person name="Wang Z.T."/>
            <person name="Raymond J."/>
            <person name="Mimuro M."/>
            <person name="Blankenship R.E."/>
            <person name="Touchman J.W."/>
        </authorList>
    </citation>
    <scope>NUCLEOTIDE SEQUENCE [LARGE SCALE GENOMIC DNA]</scope>
    <source>
        <strain evidence="2">MBIC 11017</strain>
    </source>
</reference>
<dbReference type="HOGENOM" id="CLU_915055_0_0_3"/>
<evidence type="ECO:0000313" key="1">
    <source>
        <dbReference type="EMBL" id="ABW30719.1"/>
    </source>
</evidence>
<dbReference type="CDD" id="cd02440">
    <property type="entry name" value="AdoMet_MTases"/>
    <property type="match status" value="1"/>
</dbReference>
<sequence>MYRNSFVKRNKCPICSSKEFKTIYSGEFLNEEVSIYLKNAYGTSLNSFLQSVNDANYSVLQCSGCDLIFQEYIPNSEFITKLYSQCNETGSFPSPVKDYGLSYYSIYCQDIFQILAFIDKPPSSLKVLDFGMGWGRWALMTKALGCEVYGVELSDRKVEFAKNNGINIVQLDRMPMQKFDFINTDQVFEHLANPVDVLAELKQSLKVGGIIKICVPNSFGIRYRLHKMDWTAPKGSFKSLNPVAPLEHINCFYRKSMLNLAETVGLSEVKIPMMMQYKYISAWDSPKRILRNLLMPIYRNILGLQNYYLFKNSVS</sequence>
<protein>
    <submittedName>
        <fullName evidence="1">Methyltransferase putative</fullName>
    </submittedName>
</protein>
<evidence type="ECO:0000313" key="2">
    <source>
        <dbReference type="Proteomes" id="UP000000268"/>
    </source>
</evidence>
<dbReference type="KEGG" id="amr:AM1_5774"/>
<dbReference type="EMBL" id="CP000828">
    <property type="protein sequence ID" value="ABW30719.1"/>
    <property type="molecule type" value="Genomic_DNA"/>
</dbReference>
<dbReference type="InterPro" id="IPR029063">
    <property type="entry name" value="SAM-dependent_MTases_sf"/>
</dbReference>
<keyword evidence="1" id="KW-0808">Transferase</keyword>
<accession>B0BZH4</accession>
<keyword evidence="2" id="KW-1185">Reference proteome</keyword>
<dbReference type="Gene3D" id="3.40.50.150">
    <property type="entry name" value="Vaccinia Virus protein VP39"/>
    <property type="match status" value="1"/>
</dbReference>
<dbReference type="STRING" id="329726.AM1_5774"/>
<dbReference type="SUPFAM" id="SSF53335">
    <property type="entry name" value="S-adenosyl-L-methionine-dependent methyltransferases"/>
    <property type="match status" value="1"/>
</dbReference>
<dbReference type="Pfam" id="PF13489">
    <property type="entry name" value="Methyltransf_23"/>
    <property type="match status" value="1"/>
</dbReference>
<organism evidence="1 2">
    <name type="scientific">Acaryochloris marina (strain MBIC 11017)</name>
    <dbReference type="NCBI Taxonomy" id="329726"/>
    <lineage>
        <taxon>Bacteria</taxon>
        <taxon>Bacillati</taxon>
        <taxon>Cyanobacteriota</taxon>
        <taxon>Cyanophyceae</taxon>
        <taxon>Acaryochloridales</taxon>
        <taxon>Acaryochloridaceae</taxon>
        <taxon>Acaryochloris</taxon>
    </lineage>
</organism>
<dbReference type="PANTHER" id="PTHR43861">
    <property type="entry name" value="TRANS-ACONITATE 2-METHYLTRANSFERASE-RELATED"/>
    <property type="match status" value="1"/>
</dbReference>
<name>B0BZH4_ACAM1</name>
<dbReference type="eggNOG" id="COG2227">
    <property type="taxonomic scope" value="Bacteria"/>
</dbReference>
<gene>
    <name evidence="1" type="ordered locus">AM1_5774</name>
</gene>
<proteinExistence type="predicted"/>
<dbReference type="Proteomes" id="UP000000268">
    <property type="component" value="Chromosome"/>
</dbReference>
<dbReference type="RefSeq" id="WP_012165933.1">
    <property type="nucleotide sequence ID" value="NC_009925.1"/>
</dbReference>
<dbReference type="OrthoDB" id="517750at2"/>
<dbReference type="GO" id="GO:0008168">
    <property type="term" value="F:methyltransferase activity"/>
    <property type="evidence" value="ECO:0007669"/>
    <property type="project" value="UniProtKB-KW"/>
</dbReference>
<dbReference type="GO" id="GO:0032259">
    <property type="term" value="P:methylation"/>
    <property type="evidence" value="ECO:0007669"/>
    <property type="project" value="UniProtKB-KW"/>
</dbReference>